<evidence type="ECO:0000256" key="1">
    <source>
        <dbReference type="SAM" id="MobiDB-lite"/>
    </source>
</evidence>
<reference evidence="2 3" key="1">
    <citation type="journal article" date="2021" name="BMC Genomics">
        <title>Datura genome reveals duplications of psychoactive alkaloid biosynthetic genes and high mutation rate following tissue culture.</title>
        <authorList>
            <person name="Rajewski A."/>
            <person name="Carter-House D."/>
            <person name="Stajich J."/>
            <person name="Litt A."/>
        </authorList>
    </citation>
    <scope>NUCLEOTIDE SEQUENCE [LARGE SCALE GENOMIC DNA]</scope>
    <source>
        <strain evidence="2">AR-01</strain>
    </source>
</reference>
<evidence type="ECO:0000313" key="2">
    <source>
        <dbReference type="EMBL" id="MCD7446287.1"/>
    </source>
</evidence>
<proteinExistence type="predicted"/>
<evidence type="ECO:0000313" key="3">
    <source>
        <dbReference type="Proteomes" id="UP000823775"/>
    </source>
</evidence>
<gene>
    <name evidence="2" type="ORF">HAX54_000097</name>
</gene>
<organism evidence="2 3">
    <name type="scientific">Datura stramonium</name>
    <name type="common">Jimsonweed</name>
    <name type="synonym">Common thornapple</name>
    <dbReference type="NCBI Taxonomy" id="4076"/>
    <lineage>
        <taxon>Eukaryota</taxon>
        <taxon>Viridiplantae</taxon>
        <taxon>Streptophyta</taxon>
        <taxon>Embryophyta</taxon>
        <taxon>Tracheophyta</taxon>
        <taxon>Spermatophyta</taxon>
        <taxon>Magnoliopsida</taxon>
        <taxon>eudicotyledons</taxon>
        <taxon>Gunneridae</taxon>
        <taxon>Pentapetalae</taxon>
        <taxon>asterids</taxon>
        <taxon>lamiids</taxon>
        <taxon>Solanales</taxon>
        <taxon>Solanaceae</taxon>
        <taxon>Solanoideae</taxon>
        <taxon>Datureae</taxon>
        <taxon>Datura</taxon>
    </lineage>
</organism>
<feature type="compositionally biased region" description="Basic and acidic residues" evidence="1">
    <location>
        <begin position="40"/>
        <end position="63"/>
    </location>
</feature>
<feature type="region of interest" description="Disordered" evidence="1">
    <location>
        <begin position="1"/>
        <end position="74"/>
    </location>
</feature>
<feature type="compositionally biased region" description="Basic and acidic residues" evidence="1">
    <location>
        <begin position="233"/>
        <end position="242"/>
    </location>
</feature>
<comment type="caution">
    <text evidence="2">The sequence shown here is derived from an EMBL/GenBank/DDBJ whole genome shotgun (WGS) entry which is preliminary data.</text>
</comment>
<keyword evidence="3" id="KW-1185">Reference proteome</keyword>
<name>A0ABS8RHZ7_DATST</name>
<accession>A0ABS8RHZ7</accession>
<protein>
    <submittedName>
        <fullName evidence="2">Uncharacterized protein</fullName>
    </submittedName>
</protein>
<feature type="compositionally biased region" description="Acidic residues" evidence="1">
    <location>
        <begin position="213"/>
        <end position="232"/>
    </location>
</feature>
<dbReference type="Proteomes" id="UP000823775">
    <property type="component" value="Unassembled WGS sequence"/>
</dbReference>
<feature type="region of interest" description="Disordered" evidence="1">
    <location>
        <begin position="212"/>
        <end position="242"/>
    </location>
</feature>
<dbReference type="EMBL" id="JACEIK010000010">
    <property type="protein sequence ID" value="MCD7446287.1"/>
    <property type="molecule type" value="Genomic_DNA"/>
</dbReference>
<feature type="compositionally biased region" description="Basic residues" evidence="1">
    <location>
        <begin position="1"/>
        <end position="12"/>
    </location>
</feature>
<sequence>MTSRRTSRPRTGKHSDPTNKGKGKEKRPIEEESESGSGPKLEEALHKEKEDEERRVELRRLSEASKSNRSTEIETIPREEIERIDENIWANQVVTKIQDDMNPKLKKRKREPVVPHAFEIATGIESQVANMTARINTRLTSLIEHMSDMIKRAIDKALAQVHIKIQDLEHRVSELEGIGAREALAALKADISKVKKDVQQLQPDLSIFNAQLPEDEVFENEREEIDEEEPEEDHVTKNLDEE</sequence>